<keyword evidence="2" id="KW-1133">Transmembrane helix</keyword>
<keyword evidence="2" id="KW-0472">Membrane</keyword>
<dbReference type="AlphaFoldDB" id="A0A840WM53"/>
<accession>A0A840WM53</accession>
<dbReference type="RefSeq" id="WP_184009887.1">
    <property type="nucleotide sequence ID" value="NZ_JACIJS010000003.1"/>
</dbReference>
<evidence type="ECO:0000256" key="1">
    <source>
        <dbReference type="SAM" id="MobiDB-lite"/>
    </source>
</evidence>
<evidence type="ECO:0000313" key="3">
    <source>
        <dbReference type="EMBL" id="MBB5515203.1"/>
    </source>
</evidence>
<keyword evidence="2" id="KW-0812">Transmembrane</keyword>
<feature type="transmembrane region" description="Helical" evidence="2">
    <location>
        <begin position="30"/>
        <end position="50"/>
    </location>
</feature>
<feature type="transmembrane region" description="Helical" evidence="2">
    <location>
        <begin position="62"/>
        <end position="80"/>
    </location>
</feature>
<feature type="region of interest" description="Disordered" evidence="1">
    <location>
        <begin position="1"/>
        <end position="22"/>
    </location>
</feature>
<dbReference type="EMBL" id="JACIJS010000003">
    <property type="protein sequence ID" value="MBB5515203.1"/>
    <property type="molecule type" value="Genomic_DNA"/>
</dbReference>
<proteinExistence type="predicted"/>
<reference evidence="3 4" key="1">
    <citation type="submission" date="2020-08" db="EMBL/GenBank/DDBJ databases">
        <title>Genomic Encyclopedia of Type Strains, Phase IV (KMG-IV): sequencing the most valuable type-strain genomes for metagenomic binning, comparative biology and taxonomic classification.</title>
        <authorList>
            <person name="Goeker M."/>
        </authorList>
    </citation>
    <scope>NUCLEOTIDE SEQUENCE [LARGE SCALE GENOMIC DNA]</scope>
    <source>
        <strain evidence="3 4">DSM 103377</strain>
    </source>
</reference>
<sequence length="94" mass="10049">MAAEPSSPPVDSATDPRSLAPRGRRRRYDAALLLPLIGAVAMMPPFANLFTGGQGLFGIPSSVLYLFGAWALLILFARLLSRKLMATPPPPSSR</sequence>
<evidence type="ECO:0000256" key="2">
    <source>
        <dbReference type="SAM" id="Phobius"/>
    </source>
</evidence>
<dbReference type="Proteomes" id="UP000553766">
    <property type="component" value="Unassembled WGS sequence"/>
</dbReference>
<keyword evidence="4" id="KW-1185">Reference proteome</keyword>
<gene>
    <name evidence="3" type="ORF">FHS89_001213</name>
</gene>
<protein>
    <submittedName>
        <fullName evidence="3">Uncharacterized protein</fullName>
    </submittedName>
</protein>
<name>A0A840WM53_9RHOB</name>
<evidence type="ECO:0000313" key="4">
    <source>
        <dbReference type="Proteomes" id="UP000553766"/>
    </source>
</evidence>
<organism evidence="3 4">
    <name type="scientific">Rubricella aquisinus</name>
    <dbReference type="NCBI Taxonomy" id="2028108"/>
    <lineage>
        <taxon>Bacteria</taxon>
        <taxon>Pseudomonadati</taxon>
        <taxon>Pseudomonadota</taxon>
        <taxon>Alphaproteobacteria</taxon>
        <taxon>Rhodobacterales</taxon>
        <taxon>Paracoccaceae</taxon>
        <taxon>Rubricella</taxon>
    </lineage>
</organism>
<comment type="caution">
    <text evidence="3">The sequence shown here is derived from an EMBL/GenBank/DDBJ whole genome shotgun (WGS) entry which is preliminary data.</text>
</comment>